<sequence>MEAESIMSKYIHDIVRGIDKENERLKKSVLDFYEKLLIPVKELIVPDKLRVETNKRLQCCFKDIYWSLKVHVMFYRRIDNKRMKTEDKVSNLGIPSPRQTKQFRNQETAVHPKTKSSKKISSIERKSPEITDDLIDKTLKNVGYLGGLTDEDMIVTDAQMKDLPSCDLFEKLIDPGSKLLEMFRVVAASPKGTPRERSIQTGSKDHADRVLQMARSFLRTLNDNNTFLPKVLAKVSREENSCIGASIAVSHFLRPMYLYNRVINHKKSLGEAIIKFRTLNISDARNWKFEAFVRKTVEIQENDEKKTTKQHVGPRDLCQNCKMIFRGDKSGKGGPSFLGACAEYCPVDELLPDESKLKDSRNDSVIDHLLTRNLSRCSILFEEFENIYERCRYVTVSENDKETEAIYWEVIHKLYIFGLKPECNPYF</sequence>
<dbReference type="OrthoDB" id="10355655at2759"/>
<dbReference type="AlphaFoldDB" id="A0A2B4SDT5"/>
<evidence type="ECO:0000313" key="2">
    <source>
        <dbReference type="Proteomes" id="UP000225706"/>
    </source>
</evidence>
<dbReference type="EMBL" id="LSMT01000114">
    <property type="protein sequence ID" value="PFX26980.1"/>
    <property type="molecule type" value="Genomic_DNA"/>
</dbReference>
<gene>
    <name evidence="1" type="ORF">AWC38_SpisGene8341</name>
</gene>
<proteinExistence type="predicted"/>
<organism evidence="1 2">
    <name type="scientific">Stylophora pistillata</name>
    <name type="common">Smooth cauliflower coral</name>
    <dbReference type="NCBI Taxonomy" id="50429"/>
    <lineage>
        <taxon>Eukaryota</taxon>
        <taxon>Metazoa</taxon>
        <taxon>Cnidaria</taxon>
        <taxon>Anthozoa</taxon>
        <taxon>Hexacorallia</taxon>
        <taxon>Scleractinia</taxon>
        <taxon>Astrocoeniina</taxon>
        <taxon>Pocilloporidae</taxon>
        <taxon>Stylophora</taxon>
    </lineage>
</organism>
<evidence type="ECO:0000313" key="1">
    <source>
        <dbReference type="EMBL" id="PFX26980.1"/>
    </source>
</evidence>
<keyword evidence="2" id="KW-1185">Reference proteome</keyword>
<dbReference type="Proteomes" id="UP000225706">
    <property type="component" value="Unassembled WGS sequence"/>
</dbReference>
<accession>A0A2B4SDT5</accession>
<protein>
    <submittedName>
        <fullName evidence="1">Uncharacterized protein</fullName>
    </submittedName>
</protein>
<comment type="caution">
    <text evidence="1">The sequence shown here is derived from an EMBL/GenBank/DDBJ whole genome shotgun (WGS) entry which is preliminary data.</text>
</comment>
<name>A0A2B4SDT5_STYPI</name>
<reference evidence="2" key="1">
    <citation type="journal article" date="2017" name="bioRxiv">
        <title>Comparative analysis of the genomes of Stylophora pistillata and Acropora digitifera provides evidence for extensive differences between species of corals.</title>
        <authorList>
            <person name="Voolstra C.R."/>
            <person name="Li Y."/>
            <person name="Liew Y.J."/>
            <person name="Baumgarten S."/>
            <person name="Zoccola D."/>
            <person name="Flot J.-F."/>
            <person name="Tambutte S."/>
            <person name="Allemand D."/>
            <person name="Aranda M."/>
        </authorList>
    </citation>
    <scope>NUCLEOTIDE SEQUENCE [LARGE SCALE GENOMIC DNA]</scope>
</reference>